<evidence type="ECO:0000256" key="4">
    <source>
        <dbReference type="ARBA" id="ARBA00022679"/>
    </source>
</evidence>
<comment type="caution">
    <text evidence="6">The sequence shown here is derived from an EMBL/GenBank/DDBJ whole genome shotgun (WGS) entry which is preliminary data.</text>
</comment>
<dbReference type="Gene3D" id="3.90.550.10">
    <property type="entry name" value="Spore Coat Polysaccharide Biosynthesis Protein SpsA, Chain A"/>
    <property type="match status" value="1"/>
</dbReference>
<comment type="pathway">
    <text evidence="1">Cell wall biogenesis; cell wall polysaccharide biosynthesis.</text>
</comment>
<dbReference type="RefSeq" id="WP_117828826.1">
    <property type="nucleotide sequence ID" value="NZ_JADPGG010000067.1"/>
</dbReference>
<dbReference type="AlphaFoldDB" id="A0AAW4VCJ4"/>
<dbReference type="EC" id="2.4.-.-" evidence="6"/>
<gene>
    <name evidence="6" type="ORF">LJD74_04380</name>
</gene>
<proteinExistence type="inferred from homology"/>
<sequence>MEKVSIVMLTYNAPNYIKHTLNTLAKTTGNYELIVFDNDSKEKTKKVLNKYKKLGIIDKLIFSDRNLLFAGGNNEASKYVSKDSKFILLLNSDVEIRNKEWLEKMISVHKKGVTACQVCSYDDNRPDGWCLLVDKNLYLNYKLDSKRFTWFFSISDFCSRLQKDGYSIQTIENYKNFIYHFGGSSEVDPKYITKSTIDFSKLFIRKCEIIKGLNLDNENRISRNYAFFVYNYLLKLKKKIKRLKK</sequence>
<dbReference type="SUPFAM" id="SSF53448">
    <property type="entry name" value="Nucleotide-diphospho-sugar transferases"/>
    <property type="match status" value="1"/>
</dbReference>
<evidence type="ECO:0000259" key="5">
    <source>
        <dbReference type="Pfam" id="PF00535"/>
    </source>
</evidence>
<protein>
    <submittedName>
        <fullName evidence="6">Glycosyltransferase</fullName>
        <ecNumber evidence="6">2.4.-.-</ecNumber>
    </submittedName>
</protein>
<evidence type="ECO:0000256" key="3">
    <source>
        <dbReference type="ARBA" id="ARBA00022676"/>
    </source>
</evidence>
<name>A0AAW4VCJ4_9FIRM</name>
<organism evidence="6 7">
    <name type="scientific">Faecalibacillus intestinalis</name>
    <dbReference type="NCBI Taxonomy" id="1982626"/>
    <lineage>
        <taxon>Bacteria</taxon>
        <taxon>Bacillati</taxon>
        <taxon>Bacillota</taxon>
        <taxon>Erysipelotrichia</taxon>
        <taxon>Erysipelotrichales</taxon>
        <taxon>Coprobacillaceae</taxon>
        <taxon>Faecalibacillus</taxon>
    </lineage>
</organism>
<evidence type="ECO:0000256" key="2">
    <source>
        <dbReference type="ARBA" id="ARBA00006739"/>
    </source>
</evidence>
<keyword evidence="3 6" id="KW-0328">Glycosyltransferase</keyword>
<dbReference type="GO" id="GO:0016757">
    <property type="term" value="F:glycosyltransferase activity"/>
    <property type="evidence" value="ECO:0007669"/>
    <property type="project" value="UniProtKB-KW"/>
</dbReference>
<evidence type="ECO:0000313" key="7">
    <source>
        <dbReference type="Proteomes" id="UP001197827"/>
    </source>
</evidence>
<reference evidence="6" key="1">
    <citation type="submission" date="2021-10" db="EMBL/GenBank/DDBJ databases">
        <title>Collection of gut derived symbiotic bacterial strains cultured from healthy donors.</title>
        <authorList>
            <person name="Lin H."/>
            <person name="Littmann E."/>
            <person name="Kohout C."/>
            <person name="Pamer E.G."/>
        </authorList>
    </citation>
    <scope>NUCLEOTIDE SEQUENCE</scope>
    <source>
        <strain evidence="6">DFI.5.2</strain>
    </source>
</reference>
<keyword evidence="4 6" id="KW-0808">Transferase</keyword>
<dbReference type="Proteomes" id="UP001197827">
    <property type="component" value="Unassembled WGS sequence"/>
</dbReference>
<dbReference type="PANTHER" id="PTHR43179:SF12">
    <property type="entry name" value="GALACTOFURANOSYLTRANSFERASE GLFT2"/>
    <property type="match status" value="1"/>
</dbReference>
<accession>A0AAW4VCJ4</accession>
<feature type="domain" description="Glycosyltransferase 2-like" evidence="5">
    <location>
        <begin position="5"/>
        <end position="135"/>
    </location>
</feature>
<evidence type="ECO:0000256" key="1">
    <source>
        <dbReference type="ARBA" id="ARBA00004776"/>
    </source>
</evidence>
<dbReference type="Pfam" id="PF00535">
    <property type="entry name" value="Glycos_transf_2"/>
    <property type="match status" value="1"/>
</dbReference>
<dbReference type="PANTHER" id="PTHR43179">
    <property type="entry name" value="RHAMNOSYLTRANSFERASE WBBL"/>
    <property type="match status" value="1"/>
</dbReference>
<dbReference type="EMBL" id="JAJDKQ010000005">
    <property type="protein sequence ID" value="MCB8561251.1"/>
    <property type="molecule type" value="Genomic_DNA"/>
</dbReference>
<evidence type="ECO:0000313" key="6">
    <source>
        <dbReference type="EMBL" id="MCB8561251.1"/>
    </source>
</evidence>
<dbReference type="InterPro" id="IPR001173">
    <property type="entry name" value="Glyco_trans_2-like"/>
</dbReference>
<dbReference type="InterPro" id="IPR029044">
    <property type="entry name" value="Nucleotide-diphossugar_trans"/>
</dbReference>
<comment type="similarity">
    <text evidence="2">Belongs to the glycosyltransferase 2 family.</text>
</comment>